<dbReference type="EMBL" id="JBHTCA010000027">
    <property type="protein sequence ID" value="MFC7411253.1"/>
    <property type="molecule type" value="Genomic_DNA"/>
</dbReference>
<reference evidence="3" key="1">
    <citation type="journal article" date="2019" name="Int. J. Syst. Evol. Microbiol.">
        <title>The Global Catalogue of Microorganisms (GCM) 10K type strain sequencing project: providing services to taxonomists for standard genome sequencing and annotation.</title>
        <authorList>
            <consortium name="The Broad Institute Genomics Platform"/>
            <consortium name="The Broad Institute Genome Sequencing Center for Infectious Disease"/>
            <person name="Wu L."/>
            <person name="Ma J."/>
        </authorList>
    </citation>
    <scope>NUCLEOTIDE SEQUENCE [LARGE SCALE GENOMIC DNA]</scope>
    <source>
        <strain evidence="3">CGMCC 1.12371</strain>
    </source>
</reference>
<gene>
    <name evidence="2" type="primary">cydP</name>
    <name evidence="2" type="ORF">ACFQPB_20515</name>
</gene>
<name>A0ABW2QRR1_9BURK</name>
<dbReference type="NCBIfam" id="NF045611">
    <property type="entry name" value="small_CydP"/>
    <property type="match status" value="1"/>
</dbReference>
<dbReference type="Proteomes" id="UP001596501">
    <property type="component" value="Unassembled WGS sequence"/>
</dbReference>
<feature type="transmembrane region" description="Helical" evidence="1">
    <location>
        <begin position="12"/>
        <end position="30"/>
    </location>
</feature>
<keyword evidence="1" id="KW-0472">Membrane</keyword>
<organism evidence="2 3">
    <name type="scientific">Hydrogenophaga atypica</name>
    <dbReference type="NCBI Taxonomy" id="249409"/>
    <lineage>
        <taxon>Bacteria</taxon>
        <taxon>Pseudomonadati</taxon>
        <taxon>Pseudomonadota</taxon>
        <taxon>Betaproteobacteria</taxon>
        <taxon>Burkholderiales</taxon>
        <taxon>Comamonadaceae</taxon>
        <taxon>Hydrogenophaga</taxon>
    </lineage>
</organism>
<keyword evidence="1" id="KW-0812">Transmembrane</keyword>
<protein>
    <submittedName>
        <fullName evidence="2">Cytochrome oxidase putative small subunit CydP</fullName>
    </submittedName>
</protein>
<keyword evidence="1" id="KW-1133">Transmembrane helix</keyword>
<dbReference type="RefSeq" id="WP_382227379.1">
    <property type="nucleotide sequence ID" value="NZ_JBHTCA010000027.1"/>
</dbReference>
<keyword evidence="3" id="KW-1185">Reference proteome</keyword>
<evidence type="ECO:0000313" key="3">
    <source>
        <dbReference type="Proteomes" id="UP001596501"/>
    </source>
</evidence>
<proteinExistence type="predicted"/>
<sequence length="57" mass="6348">MNTRDQALLRKLIWTVLIKLIALSALWWVFVRDAQVAVDEGAAARQLLAPSVSATQE</sequence>
<dbReference type="InterPro" id="IPR054636">
    <property type="entry name" value="CydP"/>
</dbReference>
<evidence type="ECO:0000256" key="1">
    <source>
        <dbReference type="SAM" id="Phobius"/>
    </source>
</evidence>
<accession>A0ABW2QRR1</accession>
<comment type="caution">
    <text evidence="2">The sequence shown here is derived from an EMBL/GenBank/DDBJ whole genome shotgun (WGS) entry which is preliminary data.</text>
</comment>
<evidence type="ECO:0000313" key="2">
    <source>
        <dbReference type="EMBL" id="MFC7411253.1"/>
    </source>
</evidence>